<gene>
    <name evidence="2" type="ORF">NN4_45260</name>
</gene>
<evidence type="ECO:0000313" key="2">
    <source>
        <dbReference type="EMBL" id="GEM40007.1"/>
    </source>
</evidence>
<name>A0A511MIU0_9NOCA</name>
<dbReference type="OrthoDB" id="9796766at2"/>
<dbReference type="SUPFAM" id="SSF51197">
    <property type="entry name" value="Clavaminate synthase-like"/>
    <property type="match status" value="1"/>
</dbReference>
<feature type="region of interest" description="Disordered" evidence="1">
    <location>
        <begin position="234"/>
        <end position="262"/>
    </location>
</feature>
<proteinExistence type="predicted"/>
<dbReference type="GO" id="GO:0016706">
    <property type="term" value="F:2-oxoglutarate-dependent dioxygenase activity"/>
    <property type="evidence" value="ECO:0007669"/>
    <property type="project" value="UniProtKB-ARBA"/>
</dbReference>
<accession>A0A511MIU0</accession>
<protein>
    <recommendedName>
        <fullName evidence="4">Phytanoyl-CoA dioxygenase</fullName>
    </recommendedName>
</protein>
<dbReference type="PANTHER" id="PTHR20883">
    <property type="entry name" value="PHYTANOYL-COA DIOXYGENASE DOMAIN CONTAINING 1"/>
    <property type="match status" value="1"/>
</dbReference>
<sequence length="262" mass="28674">MTNSMNTVTSQTLSPDLVDSYRSRGYLHVPSVLSADEVAQFLADAQEQLERHQKISWDTPDEGNVMDWVAEPEAKSAVMRKLALHPGITGIAERLAGRPLRMFKSELLRKRTTGGTRTPLHIDAPAFPIAGSTLTAWVALVDVPVERGCLTFIPGSHELPQADEASFVDPFDAHPELRWWPQVTVPLRAGDCTFHDARLVHMAGVNETDTARISLATVYMDAAATYNPAPVSAEPTYQDEVPGIEPGQPFDTDRYPLVGSTG</sequence>
<comment type="caution">
    <text evidence="2">The sequence shown here is derived from an EMBL/GenBank/DDBJ whole genome shotgun (WGS) entry which is preliminary data.</text>
</comment>
<dbReference type="Gene3D" id="2.60.120.620">
    <property type="entry name" value="q2cbj1_9rhob like domain"/>
    <property type="match status" value="1"/>
</dbReference>
<reference evidence="2 3" key="1">
    <citation type="submission" date="2019-07" db="EMBL/GenBank/DDBJ databases">
        <title>Whole genome shotgun sequence of Nocardia ninae NBRC 108245.</title>
        <authorList>
            <person name="Hosoyama A."/>
            <person name="Uohara A."/>
            <person name="Ohji S."/>
            <person name="Ichikawa N."/>
        </authorList>
    </citation>
    <scope>NUCLEOTIDE SEQUENCE [LARGE SCALE GENOMIC DNA]</scope>
    <source>
        <strain evidence="2 3">NBRC 108245</strain>
    </source>
</reference>
<dbReference type="InterPro" id="IPR008775">
    <property type="entry name" value="Phytyl_CoA_dOase-like"/>
</dbReference>
<dbReference type="RefSeq" id="WP_147134663.1">
    <property type="nucleotide sequence ID" value="NZ_BJXA01000031.1"/>
</dbReference>
<organism evidence="2 3">
    <name type="scientific">Nocardia ninae NBRC 108245</name>
    <dbReference type="NCBI Taxonomy" id="1210091"/>
    <lineage>
        <taxon>Bacteria</taxon>
        <taxon>Bacillati</taxon>
        <taxon>Actinomycetota</taxon>
        <taxon>Actinomycetes</taxon>
        <taxon>Mycobacteriales</taxon>
        <taxon>Nocardiaceae</taxon>
        <taxon>Nocardia</taxon>
    </lineage>
</organism>
<evidence type="ECO:0000256" key="1">
    <source>
        <dbReference type="SAM" id="MobiDB-lite"/>
    </source>
</evidence>
<dbReference type="Proteomes" id="UP000321424">
    <property type="component" value="Unassembled WGS sequence"/>
</dbReference>
<evidence type="ECO:0008006" key="4">
    <source>
        <dbReference type="Google" id="ProtNLM"/>
    </source>
</evidence>
<dbReference type="GO" id="GO:0005506">
    <property type="term" value="F:iron ion binding"/>
    <property type="evidence" value="ECO:0007669"/>
    <property type="project" value="UniProtKB-ARBA"/>
</dbReference>
<dbReference type="Pfam" id="PF05721">
    <property type="entry name" value="PhyH"/>
    <property type="match status" value="1"/>
</dbReference>
<keyword evidence="3" id="KW-1185">Reference proteome</keyword>
<evidence type="ECO:0000313" key="3">
    <source>
        <dbReference type="Proteomes" id="UP000321424"/>
    </source>
</evidence>
<dbReference type="AlphaFoldDB" id="A0A511MIU0"/>
<dbReference type="EMBL" id="BJXA01000031">
    <property type="protein sequence ID" value="GEM40007.1"/>
    <property type="molecule type" value="Genomic_DNA"/>
</dbReference>
<dbReference type="PANTHER" id="PTHR20883:SF48">
    <property type="entry name" value="ECTOINE DIOXYGENASE"/>
    <property type="match status" value="1"/>
</dbReference>